<dbReference type="PROSITE" id="PS00272">
    <property type="entry name" value="SNAKE_TOXIN"/>
    <property type="match status" value="1"/>
</dbReference>
<dbReference type="Gene3D" id="2.10.60.10">
    <property type="entry name" value="CD59"/>
    <property type="match status" value="1"/>
</dbReference>
<protein>
    <submittedName>
        <fullName evidence="2">U57-Liphistoxin-Lth1a_1</fullName>
    </submittedName>
</protein>
<reference evidence="2" key="1">
    <citation type="submission" date="2017-05" db="EMBL/GenBank/DDBJ databases">
        <authorList>
            <person name="QRISCLOUD D."/>
        </authorList>
    </citation>
    <scope>NUCLEOTIDE SEQUENCE</scope>
</reference>
<feature type="signal peptide" evidence="1">
    <location>
        <begin position="1"/>
        <end position="21"/>
    </location>
</feature>
<keyword evidence="1" id="KW-0732">Signal</keyword>
<accession>A0A4Q8K440</accession>
<dbReference type="EMBL" id="HAHM01000067">
    <property type="protein sequence ID" value="SNX33422.1"/>
    <property type="molecule type" value="Transcribed_RNA"/>
</dbReference>
<feature type="chain" id="PRO_5020237713" evidence="1">
    <location>
        <begin position="22"/>
        <end position="94"/>
    </location>
</feature>
<evidence type="ECO:0000313" key="2">
    <source>
        <dbReference type="EMBL" id="SNX33422.1"/>
    </source>
</evidence>
<dbReference type="InterPro" id="IPR054131">
    <property type="entry name" value="Toxin_cobra-type"/>
</dbReference>
<sequence length="94" mass="10684">MKTLLLALVVVAFVCLDSVSSNQLCFQCNEENYWDKCLSATSCQNGESTCYTKYKRHKKFGMRWAVKGCARACPNPKRDEIVNCCYSPECNILI</sequence>
<dbReference type="AlphaFoldDB" id="A0A4Q8K440"/>
<dbReference type="InterPro" id="IPR045860">
    <property type="entry name" value="Snake_toxin-like_sf"/>
</dbReference>
<dbReference type="InterPro" id="IPR018354">
    <property type="entry name" value="Snake_toxin_con_site"/>
</dbReference>
<dbReference type="SUPFAM" id="SSF57302">
    <property type="entry name" value="Snake toxin-like"/>
    <property type="match status" value="1"/>
</dbReference>
<dbReference type="Pfam" id="PF21947">
    <property type="entry name" value="Toxin_cobra-type"/>
    <property type="match status" value="1"/>
</dbReference>
<dbReference type="GO" id="GO:0090729">
    <property type="term" value="F:toxin activity"/>
    <property type="evidence" value="ECO:0007669"/>
    <property type="project" value="InterPro"/>
</dbReference>
<proteinExistence type="predicted"/>
<name>A0A4Q8K440_9ARAC</name>
<organism evidence="2">
    <name type="scientific">Liphistius thaleban</name>
    <dbReference type="NCBI Taxonomy" id="1905330"/>
    <lineage>
        <taxon>Eukaryota</taxon>
        <taxon>Metazoa</taxon>
        <taxon>Ecdysozoa</taxon>
        <taxon>Arthropoda</taxon>
        <taxon>Chelicerata</taxon>
        <taxon>Arachnida</taxon>
        <taxon>Araneae</taxon>
        <taxon>Mesothelae</taxon>
        <taxon>Liphistiidae</taxon>
        <taxon>Liphistius</taxon>
    </lineage>
</organism>
<dbReference type="GO" id="GO:0005576">
    <property type="term" value="C:extracellular region"/>
    <property type="evidence" value="ECO:0007669"/>
    <property type="project" value="InterPro"/>
</dbReference>
<dbReference type="InterPro" id="IPR003571">
    <property type="entry name" value="Snake_3FTx"/>
</dbReference>
<evidence type="ECO:0000256" key="1">
    <source>
        <dbReference type="SAM" id="SignalP"/>
    </source>
</evidence>
<dbReference type="CDD" id="cd00206">
    <property type="entry name" value="TFP_snake_toxin"/>
    <property type="match status" value="1"/>
</dbReference>
<reference evidence="2" key="2">
    <citation type="submission" date="2019-05" db="EMBL/GenBank/DDBJ databases">
        <title>Unravelling the molecular evolution of spider venoms.</title>
        <authorList>
            <person name="Pineda S."/>
        </authorList>
    </citation>
    <scope>NUCLEOTIDE SEQUENCE</scope>
</reference>